<evidence type="ECO:0000313" key="3">
    <source>
        <dbReference type="Proteomes" id="UP000183832"/>
    </source>
</evidence>
<feature type="compositionally biased region" description="Acidic residues" evidence="1">
    <location>
        <begin position="185"/>
        <end position="202"/>
    </location>
</feature>
<feature type="region of interest" description="Disordered" evidence="1">
    <location>
        <begin position="484"/>
        <end position="608"/>
    </location>
</feature>
<dbReference type="Pfam" id="PF15996">
    <property type="entry name" value="PNISR"/>
    <property type="match status" value="1"/>
</dbReference>
<feature type="compositionally biased region" description="Basic and acidic residues" evidence="1">
    <location>
        <begin position="389"/>
        <end position="439"/>
    </location>
</feature>
<feature type="compositionally biased region" description="Basic and acidic residues" evidence="1">
    <location>
        <begin position="255"/>
        <end position="269"/>
    </location>
</feature>
<evidence type="ECO:0000256" key="1">
    <source>
        <dbReference type="SAM" id="MobiDB-lite"/>
    </source>
</evidence>
<feature type="non-terminal residue" evidence="2">
    <location>
        <position position="1"/>
    </location>
</feature>
<gene>
    <name evidence="2" type="ORF">CLUMA_CG017899</name>
</gene>
<feature type="region of interest" description="Disordered" evidence="1">
    <location>
        <begin position="185"/>
        <end position="207"/>
    </location>
</feature>
<feature type="compositionally biased region" description="Basic residues" evidence="1">
    <location>
        <begin position="539"/>
        <end position="575"/>
    </location>
</feature>
<feature type="compositionally biased region" description="Low complexity" evidence="1">
    <location>
        <begin position="525"/>
        <end position="536"/>
    </location>
</feature>
<proteinExistence type="predicted"/>
<feature type="compositionally biased region" description="Basic residues" evidence="1">
    <location>
        <begin position="513"/>
        <end position="524"/>
    </location>
</feature>
<feature type="compositionally biased region" description="Basic residues" evidence="1">
    <location>
        <begin position="591"/>
        <end position="608"/>
    </location>
</feature>
<dbReference type="Proteomes" id="UP000183832">
    <property type="component" value="Unassembled WGS sequence"/>
</dbReference>
<dbReference type="STRING" id="568069.A0A1J1J0B1"/>
<feature type="compositionally biased region" description="Low complexity" evidence="1">
    <location>
        <begin position="484"/>
        <end position="507"/>
    </location>
</feature>
<dbReference type="EMBL" id="CVRI01000063">
    <property type="protein sequence ID" value="CRL04846.1"/>
    <property type="molecule type" value="Genomic_DNA"/>
</dbReference>
<reference evidence="2 3" key="1">
    <citation type="submission" date="2015-04" db="EMBL/GenBank/DDBJ databases">
        <authorList>
            <person name="Syromyatnikov M.Y."/>
            <person name="Popov V.N."/>
        </authorList>
    </citation>
    <scope>NUCLEOTIDE SEQUENCE [LARGE SCALE GENOMIC DNA]</scope>
</reference>
<feature type="region of interest" description="Disordered" evidence="1">
    <location>
        <begin position="333"/>
        <end position="368"/>
    </location>
</feature>
<evidence type="ECO:0000313" key="2">
    <source>
        <dbReference type="EMBL" id="CRL04846.1"/>
    </source>
</evidence>
<protein>
    <submittedName>
        <fullName evidence="2">CLUMA_CG017899, isoform A</fullName>
    </submittedName>
</protein>
<dbReference type="PANTHER" id="PTHR31518">
    <property type="entry name" value="ARGININE/SERINE-RICH PROTEIN PNISR"/>
    <property type="match status" value="1"/>
</dbReference>
<organism evidence="2 3">
    <name type="scientific">Clunio marinus</name>
    <dbReference type="NCBI Taxonomy" id="568069"/>
    <lineage>
        <taxon>Eukaryota</taxon>
        <taxon>Metazoa</taxon>
        <taxon>Ecdysozoa</taxon>
        <taxon>Arthropoda</taxon>
        <taxon>Hexapoda</taxon>
        <taxon>Insecta</taxon>
        <taxon>Pterygota</taxon>
        <taxon>Neoptera</taxon>
        <taxon>Endopterygota</taxon>
        <taxon>Diptera</taxon>
        <taxon>Nematocera</taxon>
        <taxon>Chironomoidea</taxon>
        <taxon>Chironomidae</taxon>
        <taxon>Clunio</taxon>
    </lineage>
</organism>
<accession>A0A1J1J0B1</accession>
<feature type="region of interest" description="Disordered" evidence="1">
    <location>
        <begin position="255"/>
        <end position="308"/>
    </location>
</feature>
<keyword evidence="3" id="KW-1185">Reference proteome</keyword>
<dbReference type="InterPro" id="IPR031937">
    <property type="entry name" value="PNISR"/>
</dbReference>
<feature type="region of interest" description="Disordered" evidence="1">
    <location>
        <begin position="389"/>
        <end position="471"/>
    </location>
</feature>
<sequence>LSPISKFYENRNILVFNFYQEISKIIDYINNNCFHVIKMNQPDANYWLTLAAQWIQSKSQTQVNFPAFAHLPPPPEAPRITDATNNDNLVEADMEIEDAKEEHESPQNWSNWHNKEPTPIVPIISLQPHPIVQTNPKHFPVKQQNHFNEHRNEFINNTQFNQIPSIIDSSVPANESIQSVDMVLDSDDEDDENEEEDIESEEIQAQKRKKLPVWIREGLERIEREKRLEQERIQKEKEQQESEENRKKMMEEALRELEREKFTKSRYESDSDDDGNENPRADNSETDHNLSNRRAAIDESQDEEDNHEKMMLLVRKTLTEIFLEVTHEKIVEIRLGVYSNSSDEESDDEEKGKSDDQDDGWEPESAVKERIRIKSIAFEQRAKEIRENLAKAAESEQERFSKRHDDVDDKKSSPTKHDPDNERTNMSRSRKNDGEEKYEQIYSISSSFASSGLPRDKKKSRFNDPKDRTTSILVTHVGLMDATVKSTSDSVASSVVVPAAPSFYPSVDSVSATRKKKEKSKKRSSSSSSTSSSSSSSDRHRKHKKHKKSSKHKKKSSRRRSRSRSRDKRKSHKSDRHSIESKSSIRSSESRKHRSRSRSRSHHRSRRY</sequence>
<dbReference type="AlphaFoldDB" id="A0A1J1J0B1"/>
<feature type="compositionally biased region" description="Basic and acidic residues" evidence="1">
    <location>
        <begin position="277"/>
        <end position="290"/>
    </location>
</feature>
<name>A0A1J1J0B1_9DIPT</name>